<dbReference type="UniPathway" id="UPA00070">
    <property type="reaction ID" value="UER00946"/>
</dbReference>
<dbReference type="Proteomes" id="UP000054324">
    <property type="component" value="Unassembled WGS sequence"/>
</dbReference>
<dbReference type="GO" id="GO:0106430">
    <property type="term" value="F:dihydroorotate dehydrogenase (quinone) activity"/>
    <property type="evidence" value="ECO:0007669"/>
    <property type="project" value="UniProtKB-EC"/>
</dbReference>
<dbReference type="InterPro" id="IPR001295">
    <property type="entry name" value="Dihydroorotate_DH_CS"/>
</dbReference>
<evidence type="ECO:0000256" key="2">
    <source>
        <dbReference type="ARBA" id="ARBA00005161"/>
    </source>
</evidence>
<feature type="domain" description="Dihydroorotate dehydrogenase catalytic" evidence="12">
    <location>
        <begin position="196"/>
        <end position="501"/>
    </location>
</feature>
<keyword evidence="11" id="KW-0496">Mitochondrion</keyword>
<dbReference type="NCBIfam" id="NF003652">
    <property type="entry name" value="PRK05286.2-5"/>
    <property type="match status" value="1"/>
</dbReference>
<evidence type="ECO:0000313" key="13">
    <source>
        <dbReference type="EMBL" id="KER32350.1"/>
    </source>
</evidence>
<keyword evidence="9" id="KW-0472">Membrane</keyword>
<keyword evidence="11" id="KW-0999">Mitochondrion inner membrane</keyword>
<dbReference type="SUPFAM" id="SSF51395">
    <property type="entry name" value="FMN-linked oxidoreductases"/>
    <property type="match status" value="1"/>
</dbReference>
<evidence type="ECO:0000256" key="10">
    <source>
        <dbReference type="ARBA" id="ARBA00048639"/>
    </source>
</evidence>
<evidence type="ECO:0000256" key="5">
    <source>
        <dbReference type="ARBA" id="ARBA00017599"/>
    </source>
</evidence>
<dbReference type="PANTHER" id="PTHR48109:SF4">
    <property type="entry name" value="DIHYDROOROTATE DEHYDROGENASE (QUINONE), MITOCHONDRIAL"/>
    <property type="match status" value="1"/>
</dbReference>
<dbReference type="NCBIfam" id="NF003645">
    <property type="entry name" value="PRK05286.1-2"/>
    <property type="match status" value="1"/>
</dbReference>
<dbReference type="GO" id="GO:0006207">
    <property type="term" value="P:'de novo' pyrimidine nucleobase biosynthetic process"/>
    <property type="evidence" value="ECO:0007669"/>
    <property type="project" value="InterPro"/>
</dbReference>
<evidence type="ECO:0000256" key="4">
    <source>
        <dbReference type="ARBA" id="ARBA00012791"/>
    </source>
</evidence>
<dbReference type="EC" id="1.3.5.2" evidence="4 11"/>
<evidence type="ECO:0000256" key="9">
    <source>
        <dbReference type="ARBA" id="ARBA00023136"/>
    </source>
</evidence>
<keyword evidence="7 11" id="KW-0288">FMN</keyword>
<dbReference type="GO" id="GO:0005743">
    <property type="term" value="C:mitochondrial inner membrane"/>
    <property type="evidence" value="ECO:0007669"/>
    <property type="project" value="UniProtKB-SubCell"/>
</dbReference>
<dbReference type="OrthoDB" id="14784at2759"/>
<evidence type="ECO:0000313" key="14">
    <source>
        <dbReference type="Proteomes" id="UP000054324"/>
    </source>
</evidence>
<keyword evidence="6 11" id="KW-0285">Flavoprotein</keyword>
<evidence type="ECO:0000256" key="8">
    <source>
        <dbReference type="ARBA" id="ARBA00023002"/>
    </source>
</evidence>
<keyword evidence="8 11" id="KW-0560">Oxidoreductase</keyword>
<evidence type="ECO:0000256" key="3">
    <source>
        <dbReference type="ARBA" id="ARBA00005359"/>
    </source>
</evidence>
<dbReference type="GeneID" id="20326987"/>
<evidence type="ECO:0000256" key="1">
    <source>
        <dbReference type="ARBA" id="ARBA00004370"/>
    </source>
</evidence>
<dbReference type="EMBL" id="KL596635">
    <property type="protein sequence ID" value="KER32350.1"/>
    <property type="molecule type" value="Genomic_DNA"/>
</dbReference>
<dbReference type="AlphaFoldDB" id="A0A075A9D9"/>
<dbReference type="STRING" id="6198.A0A075A9D9"/>
<dbReference type="PANTHER" id="PTHR48109">
    <property type="entry name" value="DIHYDROOROTATE DEHYDROGENASE (QUINONE), MITOCHONDRIAL-RELATED"/>
    <property type="match status" value="1"/>
</dbReference>
<keyword evidence="14" id="KW-1185">Reference proteome</keyword>
<dbReference type="Pfam" id="PF01180">
    <property type="entry name" value="DHO_dh"/>
    <property type="match status" value="1"/>
</dbReference>
<comment type="cofactor">
    <cofactor evidence="11">
        <name>FMN</name>
        <dbReference type="ChEBI" id="CHEBI:58210"/>
    </cofactor>
    <text evidence="11">Binds 1 FMN per subunit.</text>
</comment>
<dbReference type="CTD" id="20326987"/>
<dbReference type="PROSITE" id="PS00912">
    <property type="entry name" value="DHODEHASE_2"/>
    <property type="match status" value="1"/>
</dbReference>
<comment type="pathway">
    <text evidence="2 11">Pyrimidine metabolism; UMP biosynthesis via de novo pathway; orotate from (S)-dihydroorotate (quinone route): step 1/1.</text>
</comment>
<evidence type="ECO:0000256" key="7">
    <source>
        <dbReference type="ARBA" id="ARBA00022643"/>
    </source>
</evidence>
<dbReference type="InterPro" id="IPR050074">
    <property type="entry name" value="DHO_dehydrogenase"/>
</dbReference>
<protein>
    <recommendedName>
        <fullName evidence="5 11">Dihydroorotate dehydrogenase (quinone), mitochondrial</fullName>
        <shortName evidence="11">DHOdehase</shortName>
        <ecNumber evidence="4 11">1.3.5.2</ecNumber>
    </recommendedName>
</protein>
<accession>A0A075A9D9</accession>
<organism evidence="13 14">
    <name type="scientific">Opisthorchis viverrini</name>
    <name type="common">Southeast Asian liver fluke</name>
    <dbReference type="NCBI Taxonomy" id="6198"/>
    <lineage>
        <taxon>Eukaryota</taxon>
        <taxon>Metazoa</taxon>
        <taxon>Spiralia</taxon>
        <taxon>Lophotrochozoa</taxon>
        <taxon>Platyhelminthes</taxon>
        <taxon>Trematoda</taxon>
        <taxon>Digenea</taxon>
        <taxon>Opisthorchiida</taxon>
        <taxon>Opisthorchiata</taxon>
        <taxon>Opisthorchiidae</taxon>
        <taxon>Opisthorchis</taxon>
    </lineage>
</organism>
<dbReference type="InterPro" id="IPR013785">
    <property type="entry name" value="Aldolase_TIM"/>
</dbReference>
<comment type="subcellular location">
    <subcellularLocation>
        <location evidence="1">Membrane</location>
    </subcellularLocation>
    <subcellularLocation>
        <location evidence="11">Mitochondrion inner membrane</location>
        <topology evidence="11">Single-pass membrane protein</topology>
    </subcellularLocation>
</comment>
<dbReference type="GO" id="GO:0044205">
    <property type="term" value="P:'de novo' UMP biosynthetic process"/>
    <property type="evidence" value="ECO:0007669"/>
    <property type="project" value="UniProtKB-UniPathway"/>
</dbReference>
<dbReference type="InterPro" id="IPR005719">
    <property type="entry name" value="Dihydroorotate_DH_2"/>
</dbReference>
<sequence length="512" mass="55963">YGYAEGSSSREVTISLSTTKRSGGAYVRPLVEYANQVVYSGRTKDVTLIERVQRATTRMVAGLKSVDYETRLAMLDLFPLEYRRLRGDLILTYALFEQSLANRFFTVDPANTRRGHSFVSNSMSSRLRSTAMVLGLGLGMFTAQGICSGNERFYRELLMPALHRVIPDGETAHFMAVKALRYGFGPHRRDVAVPSLRCNVFGLDFDHPVGVAAGFDKNGEAIIGLLDAGFSHVEVGTVTPKPQPGNPRPRVFRWPEREAVINRYGFNSEGHDAVYERLKDRVWQGRGVVGVNLGCNKQSPDPVADFVAGVKRFGEVADYLVINVSSPNTPGLRSMQNKQKLKELLGQVLTARSKLTKRTPILLKISPDESDESLKDIVETAMNPMTKVDGLIVSNTSLASYDEALACHAAPPPDELDTPSDGIVWGGLSGRPLFDRSTVCLTKVAALTKGQLPLVGVGGIFDGEDAAKKLSAGASLVQLYTGLIYQGPPVVRRVTRELEELVTNGDKRQQSG</sequence>
<proteinExistence type="inferred from homology"/>
<gene>
    <name evidence="13" type="ORF">T265_12819</name>
</gene>
<name>A0A075A9D9_OPIVI</name>
<evidence type="ECO:0000256" key="11">
    <source>
        <dbReference type="RuleBase" id="RU361255"/>
    </source>
</evidence>
<dbReference type="Gene3D" id="3.20.20.70">
    <property type="entry name" value="Aldolase class I"/>
    <property type="match status" value="1"/>
</dbReference>
<dbReference type="KEGG" id="ovi:T265_12819"/>
<dbReference type="NCBIfam" id="TIGR01036">
    <property type="entry name" value="pyrD_sub2"/>
    <property type="match status" value="1"/>
</dbReference>
<evidence type="ECO:0000259" key="12">
    <source>
        <dbReference type="Pfam" id="PF01180"/>
    </source>
</evidence>
<dbReference type="RefSeq" id="XP_009163944.1">
    <property type="nucleotide sequence ID" value="XM_009165680.1"/>
</dbReference>
<comment type="similarity">
    <text evidence="3 11">Belongs to the dihydroorotate dehydrogenase family. Type 2 subfamily.</text>
</comment>
<feature type="non-terminal residue" evidence="13">
    <location>
        <position position="1"/>
    </location>
</feature>
<evidence type="ECO:0000256" key="6">
    <source>
        <dbReference type="ARBA" id="ARBA00022630"/>
    </source>
</evidence>
<reference evidence="13 14" key="1">
    <citation type="submission" date="2013-11" db="EMBL/GenBank/DDBJ databases">
        <title>Opisthorchis viverrini - life in the bile duct.</title>
        <authorList>
            <person name="Young N.D."/>
            <person name="Nagarajan N."/>
            <person name="Lin S.J."/>
            <person name="Korhonen P.K."/>
            <person name="Jex A.R."/>
            <person name="Hall R.S."/>
            <person name="Safavi-Hemami H."/>
            <person name="Kaewkong W."/>
            <person name="Bertrand D."/>
            <person name="Gao S."/>
            <person name="Seet Q."/>
            <person name="Wongkham S."/>
            <person name="Teh B.T."/>
            <person name="Wongkham C."/>
            <person name="Intapan P.M."/>
            <person name="Maleewong W."/>
            <person name="Yang X."/>
            <person name="Hu M."/>
            <person name="Wang Z."/>
            <person name="Hofmann A."/>
            <person name="Sternberg P.W."/>
            <person name="Tan P."/>
            <person name="Wang J."/>
            <person name="Gasser R.B."/>
        </authorList>
    </citation>
    <scope>NUCLEOTIDE SEQUENCE [LARGE SCALE GENOMIC DNA]</scope>
</reference>
<dbReference type="PROSITE" id="PS00911">
    <property type="entry name" value="DHODEHASE_1"/>
    <property type="match status" value="1"/>
</dbReference>
<dbReference type="InterPro" id="IPR005720">
    <property type="entry name" value="Dihydroorotate_DH_cat"/>
</dbReference>
<dbReference type="CDD" id="cd04738">
    <property type="entry name" value="DHOD_2_like"/>
    <property type="match status" value="1"/>
</dbReference>
<comment type="catalytic activity">
    <reaction evidence="10 11">
        <text>(S)-dihydroorotate + a quinone = orotate + a quinol</text>
        <dbReference type="Rhea" id="RHEA:30187"/>
        <dbReference type="ChEBI" id="CHEBI:24646"/>
        <dbReference type="ChEBI" id="CHEBI:30839"/>
        <dbReference type="ChEBI" id="CHEBI:30864"/>
        <dbReference type="ChEBI" id="CHEBI:132124"/>
        <dbReference type="EC" id="1.3.5.2"/>
    </reaction>
</comment>